<dbReference type="Proteomes" id="UP000265768">
    <property type="component" value="Unassembled WGS sequence"/>
</dbReference>
<protein>
    <submittedName>
        <fullName evidence="2">Uncharacterized protein</fullName>
    </submittedName>
</protein>
<reference evidence="2 3" key="1">
    <citation type="submission" date="2018-09" db="EMBL/GenBank/DDBJ databases">
        <title>YIM 75507 draft genome.</title>
        <authorList>
            <person name="Tang S."/>
            <person name="Feng Y."/>
        </authorList>
    </citation>
    <scope>NUCLEOTIDE SEQUENCE [LARGE SCALE GENOMIC DNA]</scope>
    <source>
        <strain evidence="2 3">YIM 75507</strain>
    </source>
</reference>
<name>A0A3A4A640_9ACTN</name>
<organism evidence="2 3">
    <name type="scientific">Bailinhaonella thermotolerans</name>
    <dbReference type="NCBI Taxonomy" id="1070861"/>
    <lineage>
        <taxon>Bacteria</taxon>
        <taxon>Bacillati</taxon>
        <taxon>Actinomycetota</taxon>
        <taxon>Actinomycetes</taxon>
        <taxon>Streptosporangiales</taxon>
        <taxon>Streptosporangiaceae</taxon>
        <taxon>Bailinhaonella</taxon>
    </lineage>
</organism>
<dbReference type="AlphaFoldDB" id="A0A3A4A640"/>
<evidence type="ECO:0000256" key="1">
    <source>
        <dbReference type="SAM" id="MobiDB-lite"/>
    </source>
</evidence>
<dbReference type="RefSeq" id="WP_147425437.1">
    <property type="nucleotide sequence ID" value="NZ_QZEY01000027.1"/>
</dbReference>
<comment type="caution">
    <text evidence="2">The sequence shown here is derived from an EMBL/GenBank/DDBJ whole genome shotgun (WGS) entry which is preliminary data.</text>
</comment>
<evidence type="ECO:0000313" key="3">
    <source>
        <dbReference type="Proteomes" id="UP000265768"/>
    </source>
</evidence>
<sequence length="432" mass="43308">MAISTAPGPAPVSALFGTATTAPMTFSAGTTLVAVVISEGSSSEVAMASSPALDWIYQVGTGPAVAPRVEIHAARVTATASTTVSVTGSDPVMMKVYAFHGVDGDLVGDVAFASTADHTQSTYSIGLAVPTAGSWVVGAAQEYSLNGTVSSADATDQLILPGELQGLALRKGAATTGPNQVVPVTVTSTSIFPRWGLALLALLAADELTQPLSRAAHGGTAWPLRPARVRLLGRGSGTGQALPLRASRPVRPAAATHTVRPLGARKERPLQGASHGGTARPVMAAHAAAAGTAIETGQARPLDSTPGIGRAAQLGQARMLTPAKASPCGPASMTGQCAKAVVLRSATLTPATLDVAAAPLGRGKIAPVGRAGQAGVARLVGTAPFQIGALAPAATTGTALPIRRRGRVLAPRGPIRAWAAEPPASAWRARLG</sequence>
<proteinExistence type="predicted"/>
<dbReference type="EMBL" id="QZEY01000027">
    <property type="protein sequence ID" value="RJL21113.1"/>
    <property type="molecule type" value="Genomic_DNA"/>
</dbReference>
<gene>
    <name evidence="2" type="ORF">D5H75_38540</name>
</gene>
<accession>A0A3A4A640</accession>
<evidence type="ECO:0000313" key="2">
    <source>
        <dbReference type="EMBL" id="RJL21113.1"/>
    </source>
</evidence>
<keyword evidence="3" id="KW-1185">Reference proteome</keyword>
<feature type="region of interest" description="Disordered" evidence="1">
    <location>
        <begin position="250"/>
        <end position="278"/>
    </location>
</feature>